<feature type="transmembrane region" description="Helical" evidence="4">
    <location>
        <begin position="78"/>
        <end position="97"/>
    </location>
</feature>
<sequence length="436" mass="44751">MHEAASLDQAPAGGIVLRWLVGLRWAVFALLAATLAASEALFGYHVRYGIAVPILALAAGLNLFLARRVRSDQGAQRSLVAGVVALDLVAIAGVLAASGGAGNPFSALFFVHVALAAALLPARTTFALAALAACLFAALFALPSGACCPSHPEHGAFSAHLYGMLLAFVLSASLVAYFLLKVRRALDASAAENAALRRRAEEASRFQALGALAGGTAHELGTPLGTIAVLAEESRRDPASSDEARRRARTIAEQVERCRVVIARMRADVRADELRAGVEVGEAAVRAVQAWRAAHPGVPVEVRGELARRRMVPLDAADIEAALCALLDNALHATGAGPAAAEPIVVTVGDEGGAPVIGVEDGGPGIPAGLEGRLGEPFVTTKAPGEGMGLGLYLVRTLIEQVGGHLTVSPRQAPEAGVAGGARGTRVALRLAPVDS</sequence>
<dbReference type="OrthoDB" id="9785252at2"/>
<dbReference type="PROSITE" id="PS50109">
    <property type="entry name" value="HIS_KIN"/>
    <property type="match status" value="1"/>
</dbReference>
<dbReference type="Pfam" id="PF00512">
    <property type="entry name" value="HisKA"/>
    <property type="match status" value="1"/>
</dbReference>
<evidence type="ECO:0000313" key="6">
    <source>
        <dbReference type="EMBL" id="AUX48034.1"/>
    </source>
</evidence>
<dbReference type="CDD" id="cd00082">
    <property type="entry name" value="HisKA"/>
    <property type="match status" value="1"/>
</dbReference>
<protein>
    <recommendedName>
        <fullName evidence="2">histidine kinase</fullName>
        <ecNumber evidence="2">2.7.13.3</ecNumber>
    </recommendedName>
</protein>
<dbReference type="SMART" id="SM00388">
    <property type="entry name" value="HisKA"/>
    <property type="match status" value="1"/>
</dbReference>
<dbReference type="Gene3D" id="3.30.565.10">
    <property type="entry name" value="Histidine kinase-like ATPase, C-terminal domain"/>
    <property type="match status" value="1"/>
</dbReference>
<dbReference type="InterPro" id="IPR036097">
    <property type="entry name" value="HisK_dim/P_sf"/>
</dbReference>
<evidence type="ECO:0000256" key="3">
    <source>
        <dbReference type="ARBA" id="ARBA00022553"/>
    </source>
</evidence>
<dbReference type="EMBL" id="CP012673">
    <property type="protein sequence ID" value="AUX48034.1"/>
    <property type="molecule type" value="Genomic_DNA"/>
</dbReference>
<evidence type="ECO:0000256" key="2">
    <source>
        <dbReference type="ARBA" id="ARBA00012438"/>
    </source>
</evidence>
<accession>A0A2L0F8Y0</accession>
<keyword evidence="4" id="KW-0472">Membrane</keyword>
<dbReference type="Pfam" id="PF02518">
    <property type="entry name" value="HATPase_c"/>
    <property type="match status" value="1"/>
</dbReference>
<keyword evidence="6" id="KW-0808">Transferase</keyword>
<evidence type="ECO:0000256" key="4">
    <source>
        <dbReference type="SAM" id="Phobius"/>
    </source>
</evidence>
<proteinExistence type="predicted"/>
<feature type="transmembrane region" description="Helical" evidence="4">
    <location>
        <begin position="48"/>
        <end position="66"/>
    </location>
</feature>
<dbReference type="InterPro" id="IPR003594">
    <property type="entry name" value="HATPase_dom"/>
</dbReference>
<dbReference type="SUPFAM" id="SSF55874">
    <property type="entry name" value="ATPase domain of HSP90 chaperone/DNA topoisomerase II/histidine kinase"/>
    <property type="match status" value="1"/>
</dbReference>
<keyword evidence="4" id="KW-0812">Transmembrane</keyword>
<dbReference type="SMART" id="SM00387">
    <property type="entry name" value="HATPase_c"/>
    <property type="match status" value="1"/>
</dbReference>
<gene>
    <name evidence="6" type="primary">resE</name>
    <name evidence="6" type="ORF">SOCE26_095600</name>
</gene>
<reference evidence="6 7" key="1">
    <citation type="submission" date="2015-09" db="EMBL/GenBank/DDBJ databases">
        <title>Sorangium comparison.</title>
        <authorList>
            <person name="Zaburannyi N."/>
            <person name="Bunk B."/>
            <person name="Overmann J."/>
            <person name="Mueller R."/>
        </authorList>
    </citation>
    <scope>NUCLEOTIDE SEQUENCE [LARGE SCALE GENOMIC DNA]</scope>
    <source>
        <strain evidence="6 7">So ce26</strain>
    </source>
</reference>
<dbReference type="Gene3D" id="1.10.287.130">
    <property type="match status" value="1"/>
</dbReference>
<dbReference type="Proteomes" id="UP000238348">
    <property type="component" value="Chromosome"/>
</dbReference>
<dbReference type="EC" id="2.7.13.3" evidence="2"/>
<dbReference type="SUPFAM" id="SSF47384">
    <property type="entry name" value="Homodimeric domain of signal transducing histidine kinase"/>
    <property type="match status" value="1"/>
</dbReference>
<dbReference type="PANTHER" id="PTHR43065:SF42">
    <property type="entry name" value="TWO-COMPONENT SENSOR PPRA"/>
    <property type="match status" value="1"/>
</dbReference>
<evidence type="ECO:0000313" key="7">
    <source>
        <dbReference type="Proteomes" id="UP000238348"/>
    </source>
</evidence>
<dbReference type="AlphaFoldDB" id="A0A2L0F8Y0"/>
<dbReference type="InterPro" id="IPR036890">
    <property type="entry name" value="HATPase_C_sf"/>
</dbReference>
<dbReference type="InterPro" id="IPR004358">
    <property type="entry name" value="Sig_transdc_His_kin-like_C"/>
</dbReference>
<dbReference type="InterPro" id="IPR005467">
    <property type="entry name" value="His_kinase_dom"/>
</dbReference>
<dbReference type="GO" id="GO:0000155">
    <property type="term" value="F:phosphorelay sensor kinase activity"/>
    <property type="evidence" value="ECO:0007669"/>
    <property type="project" value="InterPro"/>
</dbReference>
<feature type="domain" description="Histidine kinase" evidence="5">
    <location>
        <begin position="215"/>
        <end position="435"/>
    </location>
</feature>
<keyword evidence="3" id="KW-0597">Phosphoprotein</keyword>
<organism evidence="6 7">
    <name type="scientific">Sorangium cellulosum</name>
    <name type="common">Polyangium cellulosum</name>
    <dbReference type="NCBI Taxonomy" id="56"/>
    <lineage>
        <taxon>Bacteria</taxon>
        <taxon>Pseudomonadati</taxon>
        <taxon>Myxococcota</taxon>
        <taxon>Polyangia</taxon>
        <taxon>Polyangiales</taxon>
        <taxon>Polyangiaceae</taxon>
        <taxon>Sorangium</taxon>
    </lineage>
</organism>
<feature type="transmembrane region" description="Helical" evidence="4">
    <location>
        <begin position="161"/>
        <end position="180"/>
    </location>
</feature>
<keyword evidence="6" id="KW-0418">Kinase</keyword>
<evidence type="ECO:0000256" key="1">
    <source>
        <dbReference type="ARBA" id="ARBA00000085"/>
    </source>
</evidence>
<feature type="transmembrane region" description="Helical" evidence="4">
    <location>
        <begin position="103"/>
        <end position="120"/>
    </location>
</feature>
<keyword evidence="4" id="KW-1133">Transmembrane helix</keyword>
<dbReference type="InterPro" id="IPR003661">
    <property type="entry name" value="HisK_dim/P_dom"/>
</dbReference>
<comment type="catalytic activity">
    <reaction evidence="1">
        <text>ATP + protein L-histidine = ADP + protein N-phospho-L-histidine.</text>
        <dbReference type="EC" id="2.7.13.3"/>
    </reaction>
</comment>
<feature type="transmembrane region" description="Helical" evidence="4">
    <location>
        <begin position="127"/>
        <end position="146"/>
    </location>
</feature>
<name>A0A2L0F8Y0_SORCE</name>
<evidence type="ECO:0000259" key="5">
    <source>
        <dbReference type="PROSITE" id="PS50109"/>
    </source>
</evidence>
<feature type="transmembrane region" description="Helical" evidence="4">
    <location>
        <begin position="21"/>
        <end position="42"/>
    </location>
</feature>
<dbReference type="PRINTS" id="PR00344">
    <property type="entry name" value="BCTRLSENSOR"/>
</dbReference>
<dbReference type="RefSeq" id="WP_104985949.1">
    <property type="nucleotide sequence ID" value="NZ_CP012673.1"/>
</dbReference>
<dbReference type="PANTHER" id="PTHR43065">
    <property type="entry name" value="SENSOR HISTIDINE KINASE"/>
    <property type="match status" value="1"/>
</dbReference>